<evidence type="ECO:0000256" key="3">
    <source>
        <dbReference type="ARBA" id="ARBA00023136"/>
    </source>
</evidence>
<evidence type="ECO:0008006" key="7">
    <source>
        <dbReference type="Google" id="ProtNLM"/>
    </source>
</evidence>
<accession>A0A813MZD8</accession>
<dbReference type="Pfam" id="PF13616">
    <property type="entry name" value="Rotamase_3"/>
    <property type="match status" value="1"/>
</dbReference>
<comment type="caution">
    <text evidence="5">The sequence shown here is derived from an EMBL/GenBank/DDBJ whole genome shotgun (WGS) entry which is preliminary data.</text>
</comment>
<evidence type="ECO:0000256" key="1">
    <source>
        <dbReference type="ARBA" id="ARBA00004236"/>
    </source>
</evidence>
<dbReference type="Gene3D" id="3.10.50.40">
    <property type="match status" value="1"/>
</dbReference>
<evidence type="ECO:0000256" key="4">
    <source>
        <dbReference type="ARBA" id="ARBA00023186"/>
    </source>
</evidence>
<dbReference type="InterPro" id="IPR046357">
    <property type="entry name" value="PPIase_dom_sf"/>
</dbReference>
<keyword evidence="4" id="KW-0143">Chaperone</keyword>
<gene>
    <name evidence="5" type="ORF">PYM288_LOCUS786</name>
</gene>
<evidence type="ECO:0000256" key="2">
    <source>
        <dbReference type="ARBA" id="ARBA00022475"/>
    </source>
</evidence>
<evidence type="ECO:0000313" key="5">
    <source>
        <dbReference type="EMBL" id="CAF0728654.1"/>
    </source>
</evidence>
<protein>
    <recommendedName>
        <fullName evidence="7">Peptidylprolyl isomerase</fullName>
    </recommendedName>
</protein>
<organism evidence="5 6">
    <name type="scientific">Rotaria sordida</name>
    <dbReference type="NCBI Taxonomy" id="392033"/>
    <lineage>
        <taxon>Eukaryota</taxon>
        <taxon>Metazoa</taxon>
        <taxon>Spiralia</taxon>
        <taxon>Gnathifera</taxon>
        <taxon>Rotifera</taxon>
        <taxon>Eurotatoria</taxon>
        <taxon>Bdelloidea</taxon>
        <taxon>Philodinida</taxon>
        <taxon>Philodinidae</taxon>
        <taxon>Rotaria</taxon>
    </lineage>
</organism>
<dbReference type="AlphaFoldDB" id="A0A813MZD8"/>
<dbReference type="EMBL" id="CAJNOH010000003">
    <property type="protein sequence ID" value="CAF0728654.1"/>
    <property type="molecule type" value="Genomic_DNA"/>
</dbReference>
<sequence length="289" mass="31228">MVKPFADAAFTGNVGDMPIVETQFGVHLIEIQQKEYPIIIVSVVKDILPGKETIDGAYVKATDFAGNNTTADAFDAAAKKQNLQVRPFFIRDGDKEVSGLKGSRELVQWANDDAEKGGVSKAYQLDDKYVVACLKEIRSKGISDFEDVKKDCELLAKQAKKADKFVADLNSAAAGGATIDAIATKSKGVLESATVPYNAVFIQGAGRELGLIGAISTQKAGTVSKPFIGQGGVYVVFVENVAELQPVANADMKMLKKQFLSDYSSRAFSDAVNALEFNADIVDKRYRFY</sequence>
<keyword evidence="3" id="KW-0472">Membrane</keyword>
<name>A0A813MZD8_9BILA</name>
<dbReference type="GO" id="GO:0005886">
    <property type="term" value="C:plasma membrane"/>
    <property type="evidence" value="ECO:0007669"/>
    <property type="project" value="UniProtKB-SubCell"/>
</dbReference>
<reference evidence="5" key="1">
    <citation type="submission" date="2021-02" db="EMBL/GenBank/DDBJ databases">
        <authorList>
            <person name="Nowell W R."/>
        </authorList>
    </citation>
    <scope>NUCLEOTIDE SEQUENCE</scope>
</reference>
<proteinExistence type="predicted"/>
<dbReference type="Proteomes" id="UP000663854">
    <property type="component" value="Unassembled WGS sequence"/>
</dbReference>
<keyword evidence="2" id="KW-1003">Cell membrane</keyword>
<dbReference type="PANTHER" id="PTHR47529:SF1">
    <property type="entry name" value="PERIPLASMIC CHAPERONE PPID"/>
    <property type="match status" value="1"/>
</dbReference>
<dbReference type="PANTHER" id="PTHR47529">
    <property type="entry name" value="PEPTIDYL-PROLYL CIS-TRANS ISOMERASE D"/>
    <property type="match status" value="1"/>
</dbReference>
<comment type="subcellular location">
    <subcellularLocation>
        <location evidence="1">Cell membrane</location>
    </subcellularLocation>
</comment>
<evidence type="ECO:0000313" key="6">
    <source>
        <dbReference type="Proteomes" id="UP000663854"/>
    </source>
</evidence>
<dbReference type="InterPro" id="IPR052029">
    <property type="entry name" value="PpiD_chaperone"/>
</dbReference>
<dbReference type="GO" id="GO:0003755">
    <property type="term" value="F:peptidyl-prolyl cis-trans isomerase activity"/>
    <property type="evidence" value="ECO:0007669"/>
    <property type="project" value="InterPro"/>
</dbReference>